<dbReference type="SMART" id="SM00830">
    <property type="entry name" value="CM_2"/>
    <property type="match status" value="1"/>
</dbReference>
<dbReference type="Gene3D" id="3.20.20.70">
    <property type="entry name" value="Aldolase class I"/>
    <property type="match status" value="1"/>
</dbReference>
<keyword evidence="2" id="KW-0808">Transferase</keyword>
<dbReference type="Pfam" id="PF00793">
    <property type="entry name" value="DAHP_synth_1"/>
    <property type="match status" value="1"/>
</dbReference>
<reference evidence="5" key="1">
    <citation type="journal article" date="2019" name="Int. J. Syst. Evol. Microbiol.">
        <title>The Global Catalogue of Microorganisms (GCM) 10K type strain sequencing project: providing services to taxonomists for standard genome sequencing and annotation.</title>
        <authorList>
            <consortium name="The Broad Institute Genomics Platform"/>
            <consortium name="The Broad Institute Genome Sequencing Center for Infectious Disease"/>
            <person name="Wu L."/>
            <person name="Ma J."/>
        </authorList>
    </citation>
    <scope>NUCLEOTIDE SEQUENCE [LARGE SCALE GENOMIC DNA]</scope>
    <source>
        <strain evidence="5">CGMCC 1.10832</strain>
    </source>
</reference>
<sequence length="371" mass="42367">MKERKMKTLKMKDWGLGLGKHVVIAGPCSVETEKQLEELCNSFEREPQIGMFRGGVWKPRTRPGNFEGLGEEALPWLQEVKNRLKIPVCIEVANTAHVEAALKHGIDVLWIGARTTVNPFSVQEIADSLRGVDIPVMVKNPINPDLALWVGALERMYDAGLNKLAAIHRGFADPYDKTYRNKPNWNLAMQLKLELPEIEIINDPSHIGGKSEMIKDISQRALNFGMDGLMIETHPNPQEAWSDARQQVTPEQLLTILKEISFKDKIDLEGEIPGNLKEMRDAIDHIDEKLIDLLSDRFHVIDQVGAYKKAHQLAVYQDSRWKNVMQNRIELGKKKDMSEKFMKSFLVAIHDESIKRQEKQMALKKEHQTII</sequence>
<dbReference type="InterPro" id="IPR013785">
    <property type="entry name" value="Aldolase_TIM"/>
</dbReference>
<dbReference type="PROSITE" id="PS51168">
    <property type="entry name" value="CHORISMATE_MUT_2"/>
    <property type="match status" value="1"/>
</dbReference>
<dbReference type="SUPFAM" id="SSF48600">
    <property type="entry name" value="Chorismate mutase II"/>
    <property type="match status" value="1"/>
</dbReference>
<accession>A0ABQ1N1Z5</accession>
<organism evidence="4 5">
    <name type="scientific">Marivirga lumbricoides</name>
    <dbReference type="NCBI Taxonomy" id="1046115"/>
    <lineage>
        <taxon>Bacteria</taxon>
        <taxon>Pseudomonadati</taxon>
        <taxon>Bacteroidota</taxon>
        <taxon>Cytophagia</taxon>
        <taxon>Cytophagales</taxon>
        <taxon>Marivirgaceae</taxon>
        <taxon>Marivirga</taxon>
    </lineage>
</organism>
<evidence type="ECO:0000313" key="4">
    <source>
        <dbReference type="EMBL" id="GGC49470.1"/>
    </source>
</evidence>
<evidence type="ECO:0000259" key="3">
    <source>
        <dbReference type="PROSITE" id="PS51168"/>
    </source>
</evidence>
<dbReference type="InterPro" id="IPR002701">
    <property type="entry name" value="CM_II_prokaryot"/>
</dbReference>
<comment type="caution">
    <text evidence="4">The sequence shown here is derived from an EMBL/GenBank/DDBJ whole genome shotgun (WGS) entry which is preliminary data.</text>
</comment>
<evidence type="ECO:0000256" key="2">
    <source>
        <dbReference type="ARBA" id="ARBA00022679"/>
    </source>
</evidence>
<name>A0ABQ1N1Z5_9BACT</name>
<dbReference type="SUPFAM" id="SSF51569">
    <property type="entry name" value="Aldolase"/>
    <property type="match status" value="1"/>
</dbReference>
<dbReference type="EC" id="5.4.99.5" evidence="1"/>
<evidence type="ECO:0000313" key="5">
    <source>
        <dbReference type="Proteomes" id="UP000636010"/>
    </source>
</evidence>
<dbReference type="PANTHER" id="PTHR43018:SF1">
    <property type="entry name" value="PROTEIN AROA(G)"/>
    <property type="match status" value="1"/>
</dbReference>
<dbReference type="InterPro" id="IPR006218">
    <property type="entry name" value="DAHP1/KDSA"/>
</dbReference>
<dbReference type="InterPro" id="IPR052899">
    <property type="entry name" value="Class-I_DAHP_synthase"/>
</dbReference>
<dbReference type="Gene3D" id="1.20.59.10">
    <property type="entry name" value="Chorismate mutase"/>
    <property type="match status" value="1"/>
</dbReference>
<gene>
    <name evidence="4" type="ORF">GCM10011506_38860</name>
</gene>
<evidence type="ECO:0000256" key="1">
    <source>
        <dbReference type="ARBA" id="ARBA00012404"/>
    </source>
</evidence>
<dbReference type="EMBL" id="BMEC01000014">
    <property type="protein sequence ID" value="GGC49470.1"/>
    <property type="molecule type" value="Genomic_DNA"/>
</dbReference>
<dbReference type="Pfam" id="PF01817">
    <property type="entry name" value="CM_2"/>
    <property type="match status" value="1"/>
</dbReference>
<dbReference type="Proteomes" id="UP000636010">
    <property type="component" value="Unassembled WGS sequence"/>
</dbReference>
<dbReference type="PANTHER" id="PTHR43018">
    <property type="entry name" value="PHOSPHO-2-DEHYDRO-3-DEOXYHEPTONATE ALDOLASE"/>
    <property type="match status" value="1"/>
</dbReference>
<proteinExistence type="predicted"/>
<feature type="domain" description="Chorismate mutase" evidence="3">
    <location>
        <begin position="270"/>
        <end position="361"/>
    </location>
</feature>
<keyword evidence="5" id="KW-1185">Reference proteome</keyword>
<dbReference type="InterPro" id="IPR036263">
    <property type="entry name" value="Chorismate_II_sf"/>
</dbReference>
<protein>
    <recommendedName>
        <fullName evidence="1">chorismate mutase</fullName>
        <ecNumber evidence="1">5.4.99.5</ecNumber>
    </recommendedName>
</protein>
<dbReference type="InterPro" id="IPR036979">
    <property type="entry name" value="CM_dom_sf"/>
</dbReference>